<dbReference type="EMBL" id="KT624813">
    <property type="protein sequence ID" value="ALO21031.1"/>
    <property type="molecule type" value="Genomic_DNA"/>
</dbReference>
<keyword evidence="2" id="KW-1133">Transmembrane helix</keyword>
<keyword evidence="3" id="KW-0934">Plastid</keyword>
<feature type="region of interest" description="Disordered" evidence="1">
    <location>
        <begin position="2579"/>
        <end position="2607"/>
    </location>
</feature>
<feature type="compositionally biased region" description="Polar residues" evidence="1">
    <location>
        <begin position="1216"/>
        <end position="1230"/>
    </location>
</feature>
<feature type="compositionally biased region" description="Polar residues" evidence="1">
    <location>
        <begin position="1719"/>
        <end position="1728"/>
    </location>
</feature>
<accession>A0A0S2ICB8</accession>
<organism evidence="3">
    <name type="scientific">Lobochlamys segnis</name>
    <dbReference type="NCBI Taxonomy" id="52035"/>
    <lineage>
        <taxon>Eukaryota</taxon>
        <taxon>Viridiplantae</taxon>
        <taxon>Chlorophyta</taxon>
        <taxon>core chlorophytes</taxon>
        <taxon>Chlorophyceae</taxon>
        <taxon>CS clade</taxon>
        <taxon>Chlamydomonadales</taxon>
        <taxon>Chlamydomonadaceae</taxon>
        <taxon>Lobochlamys</taxon>
    </lineage>
</organism>
<feature type="region of interest" description="Disordered" evidence="1">
    <location>
        <begin position="2933"/>
        <end position="2967"/>
    </location>
</feature>
<feature type="region of interest" description="Disordered" evidence="1">
    <location>
        <begin position="2107"/>
        <end position="2126"/>
    </location>
</feature>
<feature type="transmembrane region" description="Helical" evidence="2">
    <location>
        <begin position="127"/>
        <end position="147"/>
    </location>
</feature>
<feature type="transmembrane region" description="Helical" evidence="2">
    <location>
        <begin position="186"/>
        <end position="207"/>
    </location>
</feature>
<evidence type="ECO:0000256" key="2">
    <source>
        <dbReference type="SAM" id="Phobius"/>
    </source>
</evidence>
<geneLocation type="chloroplast" evidence="3"/>
<protein>
    <submittedName>
        <fullName evidence="3">Hypothetical chloroplast RF1</fullName>
    </submittedName>
</protein>
<keyword evidence="3" id="KW-0150">Chloroplast</keyword>
<feature type="region of interest" description="Disordered" evidence="1">
    <location>
        <begin position="1703"/>
        <end position="1728"/>
    </location>
</feature>
<feature type="region of interest" description="Disordered" evidence="1">
    <location>
        <begin position="2797"/>
        <end position="2835"/>
    </location>
</feature>
<keyword evidence="2" id="KW-0812">Transmembrane</keyword>
<feature type="transmembrane region" description="Helical" evidence="2">
    <location>
        <begin position="266"/>
        <end position="288"/>
    </location>
</feature>
<feature type="transmembrane region" description="Helical" evidence="2">
    <location>
        <begin position="318"/>
        <end position="342"/>
    </location>
</feature>
<gene>
    <name evidence="3" type="primary">ycf1</name>
</gene>
<feature type="compositionally biased region" description="Polar residues" evidence="1">
    <location>
        <begin position="2797"/>
        <end position="2811"/>
    </location>
</feature>
<feature type="region of interest" description="Disordered" evidence="1">
    <location>
        <begin position="2132"/>
        <end position="2162"/>
    </location>
</feature>
<feature type="region of interest" description="Disordered" evidence="1">
    <location>
        <begin position="2650"/>
        <end position="2672"/>
    </location>
</feature>
<feature type="compositionally biased region" description="Basic and acidic residues" evidence="1">
    <location>
        <begin position="2659"/>
        <end position="2672"/>
    </location>
</feature>
<feature type="compositionally biased region" description="Low complexity" evidence="1">
    <location>
        <begin position="2108"/>
        <end position="2126"/>
    </location>
</feature>
<evidence type="ECO:0000313" key="3">
    <source>
        <dbReference type="EMBL" id="ALO21031.1"/>
    </source>
</evidence>
<evidence type="ECO:0000256" key="1">
    <source>
        <dbReference type="SAM" id="MobiDB-lite"/>
    </source>
</evidence>
<feature type="transmembrane region" description="Helical" evidence="2">
    <location>
        <begin position="227"/>
        <end position="246"/>
    </location>
</feature>
<feature type="compositionally biased region" description="Basic residues" evidence="1">
    <location>
        <begin position="2953"/>
        <end position="2967"/>
    </location>
</feature>
<feature type="region of interest" description="Disordered" evidence="1">
    <location>
        <begin position="1162"/>
        <end position="1235"/>
    </location>
</feature>
<keyword evidence="2" id="KW-0472">Membrane</keyword>
<feature type="compositionally biased region" description="Polar residues" evidence="1">
    <location>
        <begin position="1178"/>
        <end position="1199"/>
    </location>
</feature>
<feature type="transmembrane region" description="Helical" evidence="2">
    <location>
        <begin position="159"/>
        <end position="180"/>
    </location>
</feature>
<name>A0A0S2ICB8_9CHLO</name>
<sequence>MIPFFSLVTSVKDYIEITHKLLESDPNLFSIKSYDEFGSFFTFFVLTLSEAVKTFFTGFFSLNWVKNFWSFPILVPDVTSAMISEISVLDGYFHNSFTFLETPILNGAIKQVDGVSQNFCISGLEKFMIGFINSLFLILPSSAAHIITLRRFVMQGLEAGYYSGLGTIAGNILWFSSIIFGWRFFVIPWLSFDIFRYLLGFILLVKYMWDSTKERRTVLEDLSKGKIFLLNFLLALTEQTCIYPFLSNISIGPEASLLENFPSETFAQFFFIHGAYIFGLFLGCYSLLQFSCWFWEYPAFSIYMWIQTKSNFRIATNLYYKILNFTFTYLTMLCAISSIPYFGLDYTITNPLGFLPQDRLIYQRSSLQSTSETEKLIPETSFLGIQASNKNMRIRDGQRSRRERWKERLIKYQAFDASVYDQGVYDFLTVEDLNYGFDRFWLRRKMRNHRVGFRLFPGPWMRSTKKQLNQPRVSKLRSEFFRMVFEQYFHPSFHKTATVSVYSSAPGLTQLRQQSSPGFPSFSKAASNPNLYGQPAKAGRGEARVSLWEEAGQAGSPLGLLTPGSTLRATVGENIQLAPSNNRVSSIKNEFSALRKFVRNLNNRIKTSQISRRLNSSSRPIVFSRDGDSGLSSNFALLSDVRQPRALTKGTTNWLSPAQNKENFRSFNDGSIYSKRWKHLYSQILSPKQLSNSTSTAIQNKLSLRNISRKLFSVSSKDFSSYQNKQKQLNEFSRSTLVSSEPNSNKNQTFSEFRQDKTEMISLSVSQPELIKTSFKRTQAREKLSKKEELVLRYRTLLLSHNEVYEEGSTNSSLNQSITNQALSFEKQIFKSGIMLHPLKYYLQKEDAFRRKLKFYGSTASRKLSVGNNTPYFKTLLKRSFYYYKPTARWKRTLFLAQLRRGFRKKSRIPRKLISSKRNNNLSKTSSIETREITNSSFSQDTNKRYNESLSSTNISRGDPNVDIFSNKAGENNLVSYFNTTQLPNSLKLTKPTHSYSVKSERASKYRNQIYRDVLQHWYYTPFNRLLLKFDIDAFMNRQPKSHFISKNEEQLLHLKRFLLADHYDTLRWYTFMQHYRSMKNNIGGTKSFASKPYYQQFQGTFKKVRHLFAITPSQTKVNEAGRLIPADTSESSSSNPSILKFDQILYKELLTKSPKALATSARSTLSPTVGLPGLASGYQSSPPNGGSESAPSQLSSPARSEPPPQGLLKPGLSLSPASSQRETRASPSPQGLGLEEVQPGLEAALLKVGKPGTKQPVFYAHEELFQNTLVKDSTKFVNPNEVFEKAFDEVSSNGSAGIITDRGNAIEATKPQSDLISDSTNLLGNYLIQSNPIRERLINKLLEEKNYAELAQFLYKGQKLRGKEAITNEKKFFNQEFDYLLTEKEKEKLRNFEQKEIKKLFSSQSDVMIQQIWVKLLKESKKRLNNRIFLKNYIRHRTEKQEKAVEKKEKQIGIRLERLKNWLAPVYLYSEGNALFPKSGLSPEEEALVFTKNKVGFDKTLSQTTPTGFKKALKASINSNSTALVRAPNEISETSGVSNSVLLFHHQIIKKTEEKFLTSLSSLKAILLSNDTKKRNSGVLSEINRPRVASLAQANSVARSLKQKILNVTVNIPSKIFKNLTKPIYYGLKKRTKTLAIWRKKQKAKRKKISSQRLVKRTSLIAKQESSRSLTFPMRAAANLYSKPPIELQDQLKQLESLEEHALNSRVEGATEPGSEAAGSSKNQETQQIEININEVAKDATKNLNKQMVQSSNFPNLSRNFVGLKSSFDDNLNEAAITNPNFLADKKRILNRLKQKLGLEELDEYQSLKGEIQTLDSLLILESQYLSKLSRNLVMSEADKVSFGVEDSREKSKNIASSVSPESILSLNEITQKLKEKYNQNIEKKKALLNTIVNIDSKQRTLFNNLELKTSVPPQRSTFLATGKEMKPQAFIEGLGWIDLETNEVSDKAKMAQNNERFLKKIKILLSSEQTNSLEELTTAPPFAVNAETIDRGTTGSSEDFLLSNEISEQTKKRKKEFIESSVSQVNLDSLASGPSGSMQQTLEQGQQNNFIKITKTLWKRFLTKKFHKRMHKKGRRFRIYSRGGTGSLRRYIRKSKFTQKNNLFTSASTSPVAPANASASPPPQGLGLLKPGLGADLTDSKSTRSTVVDNEQQKNESKTFQTNSLKRIRVKKRGKRFWKKHQRSKYDEKRYKYQKRSVFRGGKIRKLGKQLKKIMAQRTMQKWWWQNFVPSTEFPLDRSLEIQKNQKIEKLLNSMTEVATTESQIFMGKAQSNRADSETSLSIGNFDFKPLINISTDTKSLQTLSEPYLTDLDPSNKISNNDKLINRIYENVFGKEFRAPTTDSKLFQSQTVVEQNVQRPENFEPINPLPFYAGWDESLRKFVVTNRFLSRRDAGFTIRNLTEFPTFQSLIQDPPQSPILGKVDNELLLQPAKAYASSASPAKASPEGLEAALLKLAKEGKGMTQANIEKIATTNKDEINSSNRDLTFTNAPFLGFHIVSNFYWKPDVQFQTYTIDQFYQNVVSFYAPVGWRRFQFRHSILKNWLKNATNSNAIFSLKRDCFSVHSSCLHPKGLGVSSPSGTGKVRSATPSPAKAGEEANGEGERSAEMGMSKQFFLFLPPQSTNESGNKAIDLAFVPDVYQTLDNTSTPQLRFPHHKSEAASLSRREGKLSTASRVKAAEGKIVDLNDKRNLQNVMYVPNFMFKTGEWSNSEGLASGFSYSQSAEKVNSQRFRHRRIKKRYKLIRKYPFTHIYLPTGPLLTEVLPSHYLSIFDSQYRSPRHRYLKTHLIKYPTKSSPARFSGQRSSPNLYGEGERNEAGDEGKVRNSERNSYSETSIEYNNSLLSKSEAAADFTFRKRIKPKRKYHRKRSIKGGKVVFPLRGKFLESKSAMELLESKNNEDFNKISKEIKRWRPSTEFENQNKRDLNKLEIGTSEEVSSRPIKKSEKREKVKSRKRAKTNLSRTRKIRRRLFKQVLKPIQRFQPRYGGFYWPGDYPKLVLTDMPKLTDGVSELISEEQSKGSGSMTVGLTNQMSIVGDSTRLENSAKNITESDKKTKLTSTKKRKINISTGVLPRKYLFEKHNILVLKKKLEKAYKSNKKFDRIFG</sequence>
<proteinExistence type="predicted"/>
<reference evidence="3" key="1">
    <citation type="journal article" date="2015" name="BMC Evol. Biol.">
        <title>Chloroplast phylogenomic analysis of chlorophyte green algae identifies a novel lineage sister to the Sphaeropleales (Chlorophyceae).</title>
        <authorList>
            <person name="Lemieux C."/>
            <person name="Vincent A.T."/>
            <person name="Labarre A."/>
            <person name="Otis C."/>
            <person name="Turmel M."/>
        </authorList>
    </citation>
    <scope>NUCLEOTIDE SEQUENCE</scope>
</reference>
<feature type="compositionally biased region" description="Basic and acidic residues" evidence="1">
    <location>
        <begin position="2815"/>
        <end position="2831"/>
    </location>
</feature>